<dbReference type="InterPro" id="IPR032675">
    <property type="entry name" value="LRR_dom_sf"/>
</dbReference>
<dbReference type="Proteomes" id="UP001194468">
    <property type="component" value="Unassembled WGS sequence"/>
</dbReference>
<keyword evidence="2" id="KW-1185">Reference proteome</keyword>
<comment type="caution">
    <text evidence="1">The sequence shown here is derived from an EMBL/GenBank/DDBJ whole genome shotgun (WGS) entry which is preliminary data.</text>
</comment>
<reference evidence="1" key="1">
    <citation type="submission" date="2019-10" db="EMBL/GenBank/DDBJ databases">
        <authorList>
            <consortium name="DOE Joint Genome Institute"/>
            <person name="Kuo A."/>
            <person name="Miyauchi S."/>
            <person name="Kiss E."/>
            <person name="Drula E."/>
            <person name="Kohler A."/>
            <person name="Sanchez-Garcia M."/>
            <person name="Andreopoulos B."/>
            <person name="Barry K.W."/>
            <person name="Bonito G."/>
            <person name="Buee M."/>
            <person name="Carver A."/>
            <person name="Chen C."/>
            <person name="Cichocki N."/>
            <person name="Clum A."/>
            <person name="Culley D."/>
            <person name="Crous P.W."/>
            <person name="Fauchery L."/>
            <person name="Girlanda M."/>
            <person name="Hayes R."/>
            <person name="Keri Z."/>
            <person name="LaButti K."/>
            <person name="Lipzen A."/>
            <person name="Lombard V."/>
            <person name="Magnuson J."/>
            <person name="Maillard F."/>
            <person name="Morin E."/>
            <person name="Murat C."/>
            <person name="Nolan M."/>
            <person name="Ohm R."/>
            <person name="Pangilinan J."/>
            <person name="Pereira M."/>
            <person name="Perotto S."/>
            <person name="Peter M."/>
            <person name="Riley R."/>
            <person name="Sitrit Y."/>
            <person name="Stielow B."/>
            <person name="Szollosi G."/>
            <person name="Zifcakova L."/>
            <person name="Stursova M."/>
            <person name="Spatafora J.W."/>
            <person name="Tedersoo L."/>
            <person name="Vaario L.-M."/>
            <person name="Yamada A."/>
            <person name="Yan M."/>
            <person name="Wang P."/>
            <person name="Xu J."/>
            <person name="Bruns T."/>
            <person name="Baldrian P."/>
            <person name="Vilgalys R."/>
            <person name="Henrissat B."/>
            <person name="Grigoriev I.V."/>
            <person name="Hibbett D."/>
            <person name="Nagy L.G."/>
            <person name="Martin F.M."/>
        </authorList>
    </citation>
    <scope>NUCLEOTIDE SEQUENCE</scope>
    <source>
        <strain evidence="1">BED1</strain>
    </source>
</reference>
<protein>
    <recommendedName>
        <fullName evidence="3">F-box domain-containing protein</fullName>
    </recommendedName>
</protein>
<dbReference type="Gene3D" id="3.80.10.10">
    <property type="entry name" value="Ribonuclease Inhibitor"/>
    <property type="match status" value="1"/>
</dbReference>
<evidence type="ECO:0008006" key="3">
    <source>
        <dbReference type="Google" id="ProtNLM"/>
    </source>
</evidence>
<organism evidence="1 2">
    <name type="scientific">Boletus edulis BED1</name>
    <dbReference type="NCBI Taxonomy" id="1328754"/>
    <lineage>
        <taxon>Eukaryota</taxon>
        <taxon>Fungi</taxon>
        <taxon>Dikarya</taxon>
        <taxon>Basidiomycota</taxon>
        <taxon>Agaricomycotina</taxon>
        <taxon>Agaricomycetes</taxon>
        <taxon>Agaricomycetidae</taxon>
        <taxon>Boletales</taxon>
        <taxon>Boletineae</taxon>
        <taxon>Boletaceae</taxon>
        <taxon>Boletoideae</taxon>
        <taxon>Boletus</taxon>
    </lineage>
</organism>
<evidence type="ECO:0000313" key="2">
    <source>
        <dbReference type="Proteomes" id="UP001194468"/>
    </source>
</evidence>
<gene>
    <name evidence="1" type="ORF">L210DRAFT_3561482</name>
</gene>
<sequence length="521" mass="59424">MHHALEIQEILLNIFGHASSYYQTTDLVALAITCRAFKDPALDVLWEILPDLSPLAQCVPEASRLTEDPGVLQRYYSPSKCYLFHRSLTQNEWDILRSYTRRIRSIGTLHGLNRKSLKRLWRPPNPEPLFPNVRHLYFEYTHRAIHFLLLPFPSLISLDVRDSIKSLAKTSPSLRRLLIHADLPTGVNINFIDPIFIRQWRNLRIVVCPGISMDVTTLVHLSRMPALSKLEFKLGSTFPDQIPPSDTPLVFSKLRRWVLCSKSLYLISCLLSQTRLPAVITFIASIECRPSRLDLSAFFTGVQMSGFGHRVQELHLGQFISGRVDVLGNTRVLGFEDLRPCMAFTNLHSIELSMDWQVDLTDNELLSLTSTWPHLERFHINRWWGWNTLGGITPNGLVQLLQICPSLMDICVAIDMRGYTEIPPPLQKPVRLTSPYTRFHINVLDSFIEAESVPAIAAFFADIMPRRNFLLCAWDSSLGGMDPVRLPNRVCESLWEDVCQRVKERVAVGTSVLSDSIVSMQ</sequence>
<evidence type="ECO:0000313" key="1">
    <source>
        <dbReference type="EMBL" id="KAF8430871.1"/>
    </source>
</evidence>
<dbReference type="AlphaFoldDB" id="A0AAD4G975"/>
<accession>A0AAD4G975</accession>
<proteinExistence type="predicted"/>
<dbReference type="EMBL" id="WHUW01000056">
    <property type="protein sequence ID" value="KAF8430871.1"/>
    <property type="molecule type" value="Genomic_DNA"/>
</dbReference>
<reference evidence="1" key="2">
    <citation type="journal article" date="2020" name="Nat. Commun.">
        <title>Large-scale genome sequencing of mycorrhizal fungi provides insights into the early evolution of symbiotic traits.</title>
        <authorList>
            <person name="Miyauchi S."/>
            <person name="Kiss E."/>
            <person name="Kuo A."/>
            <person name="Drula E."/>
            <person name="Kohler A."/>
            <person name="Sanchez-Garcia M."/>
            <person name="Morin E."/>
            <person name="Andreopoulos B."/>
            <person name="Barry K.W."/>
            <person name="Bonito G."/>
            <person name="Buee M."/>
            <person name="Carver A."/>
            <person name="Chen C."/>
            <person name="Cichocki N."/>
            <person name="Clum A."/>
            <person name="Culley D."/>
            <person name="Crous P.W."/>
            <person name="Fauchery L."/>
            <person name="Girlanda M."/>
            <person name="Hayes R.D."/>
            <person name="Keri Z."/>
            <person name="LaButti K."/>
            <person name="Lipzen A."/>
            <person name="Lombard V."/>
            <person name="Magnuson J."/>
            <person name="Maillard F."/>
            <person name="Murat C."/>
            <person name="Nolan M."/>
            <person name="Ohm R.A."/>
            <person name="Pangilinan J."/>
            <person name="Pereira M.F."/>
            <person name="Perotto S."/>
            <person name="Peter M."/>
            <person name="Pfister S."/>
            <person name="Riley R."/>
            <person name="Sitrit Y."/>
            <person name="Stielow J.B."/>
            <person name="Szollosi G."/>
            <person name="Zifcakova L."/>
            <person name="Stursova M."/>
            <person name="Spatafora J.W."/>
            <person name="Tedersoo L."/>
            <person name="Vaario L.M."/>
            <person name="Yamada A."/>
            <person name="Yan M."/>
            <person name="Wang P."/>
            <person name="Xu J."/>
            <person name="Bruns T."/>
            <person name="Baldrian P."/>
            <person name="Vilgalys R."/>
            <person name="Dunand C."/>
            <person name="Henrissat B."/>
            <person name="Grigoriev I.V."/>
            <person name="Hibbett D."/>
            <person name="Nagy L.G."/>
            <person name="Martin F.M."/>
        </authorList>
    </citation>
    <scope>NUCLEOTIDE SEQUENCE</scope>
    <source>
        <strain evidence="1">BED1</strain>
    </source>
</reference>
<dbReference type="SUPFAM" id="SSF52047">
    <property type="entry name" value="RNI-like"/>
    <property type="match status" value="1"/>
</dbReference>
<name>A0AAD4G975_BOLED</name>